<accession>A0A0J6FDK0</accession>
<evidence type="ECO:0008006" key="3">
    <source>
        <dbReference type="Google" id="ProtNLM"/>
    </source>
</evidence>
<evidence type="ECO:0000313" key="1">
    <source>
        <dbReference type="EMBL" id="KMM68383.1"/>
    </source>
</evidence>
<protein>
    <recommendedName>
        <fullName evidence="3">BTB domain-containing protein</fullName>
    </recommendedName>
</protein>
<dbReference type="EMBL" id="DS268110">
    <property type="protein sequence ID" value="KMM68383.1"/>
    <property type="molecule type" value="Genomic_DNA"/>
</dbReference>
<evidence type="ECO:0000313" key="2">
    <source>
        <dbReference type="Proteomes" id="UP000054567"/>
    </source>
</evidence>
<reference evidence="1 2" key="1">
    <citation type="submission" date="2007-06" db="EMBL/GenBank/DDBJ databases">
        <title>The Genome Sequence of Coccidioides posadasii RMSCC_3488.</title>
        <authorList>
            <consortium name="Coccidioides Genome Resources Consortium"/>
            <consortium name="The Broad Institute Genome Sequencing Platform"/>
            <person name="Henn M.R."/>
            <person name="Sykes S."/>
            <person name="Young S."/>
            <person name="Jaffe D."/>
            <person name="Berlin A."/>
            <person name="Alvarez P."/>
            <person name="Butler J."/>
            <person name="Gnerre S."/>
            <person name="Grabherr M."/>
            <person name="Mauceli E."/>
            <person name="Brockman W."/>
            <person name="Kodira C."/>
            <person name="Alvarado L."/>
            <person name="Zeng Q."/>
            <person name="Crawford M."/>
            <person name="Antoine C."/>
            <person name="Devon K."/>
            <person name="Galgiani J."/>
            <person name="Orsborn K."/>
            <person name="Lewis M.L."/>
            <person name="Nusbaum C."/>
            <person name="Galagan J."/>
            <person name="Birren B."/>
        </authorList>
    </citation>
    <scope>NUCLEOTIDE SEQUENCE [LARGE SCALE GENOMIC DNA]</scope>
    <source>
        <strain evidence="1 2">RMSCC 3488</strain>
    </source>
</reference>
<dbReference type="VEuPathDB" id="FungiDB:CPAG_04712"/>
<sequence length="336" mass="37848">MSQTIIQEGSFMKDTPESFRSRLDPQLNAISQLRDARERNAPQIEWNPCPNGTGRKEGFDPDGDVILIIPQAGDYVENQVPHLTSQRHYTEWGLGLSVSSKHLNLASIVFKQTLQGKFRESTTLRSTACVEIPLPNDDPEALTILLDICQIQMSNMPHTVSRRIMVQISCLVDQSYFNEVVLPFSDVWVDSVKPDNIECLFPRGLVKLMAIYCCFNRPDKLREITQEAIGILCTNLEVNDLPIPSSYIDAINKQREGTISSISTLVQERLKYTRPQLSFYPRPKEICDFKCDRAQPGALVKVLTSLTFLETPTSSFIGYSISRLSHGLKKHEGSAV</sequence>
<name>A0A0J6FDK0_COCPO</name>
<dbReference type="AlphaFoldDB" id="A0A0J6FDK0"/>
<organism evidence="1 2">
    <name type="scientific">Coccidioides posadasii RMSCC 3488</name>
    <dbReference type="NCBI Taxonomy" id="454284"/>
    <lineage>
        <taxon>Eukaryota</taxon>
        <taxon>Fungi</taxon>
        <taxon>Dikarya</taxon>
        <taxon>Ascomycota</taxon>
        <taxon>Pezizomycotina</taxon>
        <taxon>Eurotiomycetes</taxon>
        <taxon>Eurotiomycetidae</taxon>
        <taxon>Onygenales</taxon>
        <taxon>Onygenaceae</taxon>
        <taxon>Coccidioides</taxon>
    </lineage>
</organism>
<reference evidence="2" key="2">
    <citation type="journal article" date="2009" name="Genome Res.">
        <title>Comparative genomic analyses of the human fungal pathogens Coccidioides and their relatives.</title>
        <authorList>
            <person name="Sharpton T.J."/>
            <person name="Stajich J.E."/>
            <person name="Rounsley S.D."/>
            <person name="Gardner M.J."/>
            <person name="Wortman J.R."/>
            <person name="Jordar V.S."/>
            <person name="Maiti R."/>
            <person name="Kodira C.D."/>
            <person name="Neafsey D.E."/>
            <person name="Zeng Q."/>
            <person name="Hung C.-Y."/>
            <person name="McMahan C."/>
            <person name="Muszewska A."/>
            <person name="Grynberg M."/>
            <person name="Mandel M.A."/>
            <person name="Kellner E.M."/>
            <person name="Barker B.M."/>
            <person name="Galgiani J.N."/>
            <person name="Orbach M.J."/>
            <person name="Kirkland T.N."/>
            <person name="Cole G.T."/>
            <person name="Henn M.R."/>
            <person name="Birren B.W."/>
            <person name="Taylor J.W."/>
        </authorList>
    </citation>
    <scope>NUCLEOTIDE SEQUENCE [LARGE SCALE GENOMIC DNA]</scope>
    <source>
        <strain evidence="2">RMSCC 3488</strain>
    </source>
</reference>
<proteinExistence type="predicted"/>
<dbReference type="Proteomes" id="UP000054567">
    <property type="component" value="Unassembled WGS sequence"/>
</dbReference>
<gene>
    <name evidence="1" type="ORF">CPAG_04712</name>
</gene>
<reference evidence="2" key="3">
    <citation type="journal article" date="2010" name="Genome Res.">
        <title>Population genomic sequencing of Coccidioides fungi reveals recent hybridization and transposon control.</title>
        <authorList>
            <person name="Neafsey D.E."/>
            <person name="Barker B.M."/>
            <person name="Sharpton T.J."/>
            <person name="Stajich J.E."/>
            <person name="Park D.J."/>
            <person name="Whiston E."/>
            <person name="Hung C.-Y."/>
            <person name="McMahan C."/>
            <person name="White J."/>
            <person name="Sykes S."/>
            <person name="Heiman D."/>
            <person name="Young S."/>
            <person name="Zeng Q."/>
            <person name="Abouelleil A."/>
            <person name="Aftuck L."/>
            <person name="Bessette D."/>
            <person name="Brown A."/>
            <person name="FitzGerald M."/>
            <person name="Lui A."/>
            <person name="Macdonald J.P."/>
            <person name="Priest M."/>
            <person name="Orbach M.J."/>
            <person name="Galgiani J.N."/>
            <person name="Kirkland T.N."/>
            <person name="Cole G.T."/>
            <person name="Birren B.W."/>
            <person name="Henn M.R."/>
            <person name="Taylor J.W."/>
            <person name="Rounsley S.D."/>
        </authorList>
    </citation>
    <scope>NUCLEOTIDE SEQUENCE [LARGE SCALE GENOMIC DNA]</scope>
    <source>
        <strain evidence="2">RMSCC 3488</strain>
    </source>
</reference>